<organism evidence="8 9">
    <name type="scientific">Chitinophaga skermanii</name>
    <dbReference type="NCBI Taxonomy" id="331697"/>
    <lineage>
        <taxon>Bacteria</taxon>
        <taxon>Pseudomonadati</taxon>
        <taxon>Bacteroidota</taxon>
        <taxon>Chitinophagia</taxon>
        <taxon>Chitinophagales</taxon>
        <taxon>Chitinophagaceae</taxon>
        <taxon>Chitinophaga</taxon>
    </lineage>
</organism>
<reference evidence="8 9" key="1">
    <citation type="submission" date="2018-06" db="EMBL/GenBank/DDBJ databases">
        <title>Genomic Encyclopedia of Archaeal and Bacterial Type Strains, Phase II (KMG-II): from individual species to whole genera.</title>
        <authorList>
            <person name="Goeker M."/>
        </authorList>
    </citation>
    <scope>NUCLEOTIDE SEQUENCE [LARGE SCALE GENOMIC DNA]</scope>
    <source>
        <strain evidence="8 9">DSM 23857</strain>
    </source>
</reference>
<feature type="transmembrane region" description="Helical" evidence="6">
    <location>
        <begin position="206"/>
        <end position="226"/>
    </location>
</feature>
<evidence type="ECO:0000256" key="6">
    <source>
        <dbReference type="SAM" id="Phobius"/>
    </source>
</evidence>
<feature type="transmembrane region" description="Helical" evidence="6">
    <location>
        <begin position="65"/>
        <end position="88"/>
    </location>
</feature>
<dbReference type="SUPFAM" id="SSF103481">
    <property type="entry name" value="Multidrug resistance efflux transporter EmrE"/>
    <property type="match status" value="2"/>
</dbReference>
<feature type="transmembrane region" description="Helical" evidence="6">
    <location>
        <begin position="33"/>
        <end position="53"/>
    </location>
</feature>
<evidence type="ECO:0000256" key="3">
    <source>
        <dbReference type="ARBA" id="ARBA00022692"/>
    </source>
</evidence>
<feature type="transmembrane region" description="Helical" evidence="6">
    <location>
        <begin position="173"/>
        <end position="194"/>
    </location>
</feature>
<keyword evidence="5 6" id="KW-0472">Membrane</keyword>
<dbReference type="Proteomes" id="UP000249547">
    <property type="component" value="Unassembled WGS sequence"/>
</dbReference>
<dbReference type="InterPro" id="IPR000620">
    <property type="entry name" value="EamA_dom"/>
</dbReference>
<feature type="transmembrane region" description="Helical" evidence="6">
    <location>
        <begin position="119"/>
        <end position="135"/>
    </location>
</feature>
<evidence type="ECO:0000256" key="4">
    <source>
        <dbReference type="ARBA" id="ARBA00022989"/>
    </source>
</evidence>
<dbReference type="PANTHER" id="PTHR42920">
    <property type="entry name" value="OS03G0707200 PROTEIN-RELATED"/>
    <property type="match status" value="1"/>
</dbReference>
<feature type="transmembrane region" description="Helical" evidence="6">
    <location>
        <begin position="263"/>
        <end position="283"/>
    </location>
</feature>
<evidence type="ECO:0000313" key="9">
    <source>
        <dbReference type="Proteomes" id="UP000249547"/>
    </source>
</evidence>
<dbReference type="GO" id="GO:0005886">
    <property type="term" value="C:plasma membrane"/>
    <property type="evidence" value="ECO:0007669"/>
    <property type="project" value="UniProtKB-SubCell"/>
</dbReference>
<dbReference type="InterPro" id="IPR037185">
    <property type="entry name" value="EmrE-like"/>
</dbReference>
<feature type="transmembrane region" description="Helical" evidence="6">
    <location>
        <begin position="94"/>
        <end position="112"/>
    </location>
</feature>
<dbReference type="AlphaFoldDB" id="A0A327QR33"/>
<evidence type="ECO:0000256" key="1">
    <source>
        <dbReference type="ARBA" id="ARBA00004651"/>
    </source>
</evidence>
<name>A0A327QR33_9BACT</name>
<dbReference type="EMBL" id="QLLL01000003">
    <property type="protein sequence ID" value="RAJ06488.1"/>
    <property type="molecule type" value="Genomic_DNA"/>
</dbReference>
<evidence type="ECO:0000259" key="7">
    <source>
        <dbReference type="Pfam" id="PF00892"/>
    </source>
</evidence>
<feature type="domain" description="EamA" evidence="7">
    <location>
        <begin position="8"/>
        <end position="135"/>
    </location>
</feature>
<gene>
    <name evidence="8" type="ORF">LX64_01615</name>
</gene>
<comment type="caution">
    <text evidence="8">The sequence shown here is derived from an EMBL/GenBank/DDBJ whole genome shotgun (WGS) entry which is preliminary data.</text>
</comment>
<keyword evidence="9" id="KW-1185">Reference proteome</keyword>
<dbReference type="InterPro" id="IPR051258">
    <property type="entry name" value="Diverse_Substrate_Transporter"/>
</dbReference>
<feature type="transmembrane region" description="Helical" evidence="6">
    <location>
        <begin position="141"/>
        <end position="161"/>
    </location>
</feature>
<sequence>MGKKNLFLLLLIVGTAFWGISYSVTKYAIGQASYATFLFYRYVLATVVLALIFSKTVRRLKRADIVTGALLAFPLLGSTLLLTIGLQYTTASQASFLTGTCVILVPILKSFIYRKALPGKTWLASGMALLGLFIICMKEQFSLSMGDLLTLGSAVSFSLYLIFVERLAAKRNIFPTIVPMFATCALITCCYALLDTSANWAPVTLGFWMSIVYCALFATAYMYTVSNVAQKYLSAEKIAIIYLFEPVFGALAAFVMLDEALSWRLLIGGCLIFVATFISQIDFRQYSLPLTKR</sequence>
<dbReference type="OrthoDB" id="9150437at2"/>
<keyword evidence="4 6" id="KW-1133">Transmembrane helix</keyword>
<feature type="transmembrane region" description="Helical" evidence="6">
    <location>
        <begin position="238"/>
        <end position="257"/>
    </location>
</feature>
<protein>
    <submittedName>
        <fullName evidence="8">Threonine/homoserine efflux transporter RhtA</fullName>
    </submittedName>
</protein>
<evidence type="ECO:0000313" key="8">
    <source>
        <dbReference type="EMBL" id="RAJ06488.1"/>
    </source>
</evidence>
<keyword evidence="2" id="KW-1003">Cell membrane</keyword>
<evidence type="ECO:0000256" key="5">
    <source>
        <dbReference type="ARBA" id="ARBA00023136"/>
    </source>
</evidence>
<dbReference type="Pfam" id="PF00892">
    <property type="entry name" value="EamA"/>
    <property type="match status" value="2"/>
</dbReference>
<feature type="domain" description="EamA" evidence="7">
    <location>
        <begin position="145"/>
        <end position="278"/>
    </location>
</feature>
<keyword evidence="3 6" id="KW-0812">Transmembrane</keyword>
<dbReference type="RefSeq" id="WP_111597104.1">
    <property type="nucleotide sequence ID" value="NZ_QLLL01000003.1"/>
</dbReference>
<proteinExistence type="predicted"/>
<evidence type="ECO:0000256" key="2">
    <source>
        <dbReference type="ARBA" id="ARBA00022475"/>
    </source>
</evidence>
<accession>A0A327QR33</accession>
<comment type="subcellular location">
    <subcellularLocation>
        <location evidence="1">Cell membrane</location>
        <topology evidence="1">Multi-pass membrane protein</topology>
    </subcellularLocation>
</comment>
<dbReference type="PANTHER" id="PTHR42920:SF5">
    <property type="entry name" value="EAMA DOMAIN-CONTAINING PROTEIN"/>
    <property type="match status" value="1"/>
</dbReference>